<feature type="region of interest" description="Disordered" evidence="1">
    <location>
        <begin position="484"/>
        <end position="523"/>
    </location>
</feature>
<dbReference type="VEuPathDB" id="TriTrypDB:Lsey_0168_0120"/>
<dbReference type="EMBL" id="LJSK01000168">
    <property type="protein sequence ID" value="KPI85765.1"/>
    <property type="molecule type" value="Genomic_DNA"/>
</dbReference>
<feature type="compositionally biased region" description="Low complexity" evidence="1">
    <location>
        <begin position="43"/>
        <end position="52"/>
    </location>
</feature>
<feature type="compositionally biased region" description="Low complexity" evidence="1">
    <location>
        <begin position="484"/>
        <end position="501"/>
    </location>
</feature>
<evidence type="ECO:0000313" key="3">
    <source>
        <dbReference type="Proteomes" id="UP000038009"/>
    </source>
</evidence>
<dbReference type="AlphaFoldDB" id="A0A0N1HVJ7"/>
<evidence type="ECO:0000256" key="1">
    <source>
        <dbReference type="SAM" id="MobiDB-lite"/>
    </source>
</evidence>
<accession>A0A0N1HVJ7</accession>
<reference evidence="2 3" key="1">
    <citation type="journal article" date="2015" name="PLoS Pathog.">
        <title>Leptomonas seymouri: Adaptations to the Dixenous Life Cycle Analyzed by Genome Sequencing, Transcriptome Profiling and Co-infection with Leishmania donovani.</title>
        <authorList>
            <person name="Kraeva N."/>
            <person name="Butenko A."/>
            <person name="Hlavacova J."/>
            <person name="Kostygov A."/>
            <person name="Myskova J."/>
            <person name="Grybchuk D."/>
            <person name="Lestinova T."/>
            <person name="Votypka J."/>
            <person name="Volf P."/>
            <person name="Opperdoes F."/>
            <person name="Flegontov P."/>
            <person name="Lukes J."/>
            <person name="Yurchenko V."/>
        </authorList>
    </citation>
    <scope>NUCLEOTIDE SEQUENCE [LARGE SCALE GENOMIC DNA]</scope>
    <source>
        <strain evidence="2 3">ATCC 30220</strain>
    </source>
</reference>
<dbReference type="OMA" id="ECEYRTR"/>
<proteinExistence type="predicted"/>
<organism evidence="2 3">
    <name type="scientific">Leptomonas seymouri</name>
    <dbReference type="NCBI Taxonomy" id="5684"/>
    <lineage>
        <taxon>Eukaryota</taxon>
        <taxon>Discoba</taxon>
        <taxon>Euglenozoa</taxon>
        <taxon>Kinetoplastea</taxon>
        <taxon>Metakinetoplastina</taxon>
        <taxon>Trypanosomatida</taxon>
        <taxon>Trypanosomatidae</taxon>
        <taxon>Leishmaniinae</taxon>
        <taxon>Leptomonas</taxon>
    </lineage>
</organism>
<keyword evidence="3" id="KW-1185">Reference proteome</keyword>
<feature type="region of interest" description="Disordered" evidence="1">
    <location>
        <begin position="408"/>
        <end position="435"/>
    </location>
</feature>
<feature type="compositionally biased region" description="Polar residues" evidence="1">
    <location>
        <begin position="426"/>
        <end position="435"/>
    </location>
</feature>
<feature type="region of interest" description="Disordered" evidence="1">
    <location>
        <begin position="211"/>
        <end position="248"/>
    </location>
</feature>
<sequence length="765" mass="81218">MKKLRFDDMVTTASSASEMSAGGGLSGVASGRSALKCNPSTNSPSPLASSLRRPSEGASSHSDMHVQLNPKLEVIQHDGNTTSLAAIHLLPAKGEPAGEVANFLANVGAGMYANSGNCSNNASSNSASSPYAPTASGSLFNVPSATMVGDNGSCISESTSRSVVPDASERFRTLLLQLSALVLDHRPKDPEQCILDHLNARLLSSSAISRAPCSDSDAGEESKEDGDASLAAAHDNSSAEWNPQHPLSAAETAPVFQPIGDTVAERLASNALSTEVGHSLLLHLAELLINTQPDDPENFLWARLEARSFSEEAAHVAMNTDGCPVVRPEDPTELALLKDIPVSSPGYVVAANLMLVLFAKKPADPLSYLFYHIGSRARSSAAQSAHSPTRHLRAIIDENGILEESCTSREFNEDSSSGAEDAVESGSVNDSANQLPLQRKGSLGSLFDATASAVAASSMNASAGQSLRRLAADRTLCTRHRQLRSLANSRGSSARRSTSAAGPLRALRDPSCPSSMPDELSALNSSTAKRVSIAQQVVQESLPSQFSYDSSALPGNTAGGNITGAAGLARANRDPTVTTEPQPHAGPQPSPGPAPTPAANGALWKMEADEHARIRQEFDLLYLREELRLERLQHEVRTLTRECEYRTRMALLNKTDRMADRAAAAAREALEEAQSYRGFLCAQMDLLNDEKQRQIRMISQHVARTALRQAEQQSACGSSSSYGVPSELDILKKQVELLSMEQARAKHYGCGSAPYSAYACGSPNK</sequence>
<feature type="region of interest" description="Disordered" evidence="1">
    <location>
        <begin position="1"/>
        <end position="63"/>
    </location>
</feature>
<feature type="compositionally biased region" description="Pro residues" evidence="1">
    <location>
        <begin position="584"/>
        <end position="596"/>
    </location>
</feature>
<evidence type="ECO:0000313" key="2">
    <source>
        <dbReference type="EMBL" id="KPI85765.1"/>
    </source>
</evidence>
<comment type="caution">
    <text evidence="2">The sequence shown here is derived from an EMBL/GenBank/DDBJ whole genome shotgun (WGS) entry which is preliminary data.</text>
</comment>
<protein>
    <submittedName>
        <fullName evidence="2">Uncharacterized protein</fullName>
    </submittedName>
</protein>
<name>A0A0N1HVJ7_LEPSE</name>
<dbReference type="Proteomes" id="UP000038009">
    <property type="component" value="Unassembled WGS sequence"/>
</dbReference>
<dbReference type="OrthoDB" id="249649at2759"/>
<gene>
    <name evidence="2" type="ORF">ABL78_5183</name>
</gene>
<feature type="region of interest" description="Disordered" evidence="1">
    <location>
        <begin position="572"/>
        <end position="598"/>
    </location>
</feature>